<sequence>MTSDDLKKSCAREALKYIKSNTIIGLGGGSTISYLIEYIKENKDLKVKVVTPSAKTKMLCIKNGLEVLHTCSVDKIAVAFDGCDEVDENLNAIKSGGGIHTKEKLIATMAEDYILLVDDTKFVKTLTFKHPVVLEILEDSLKYVESVVTELGGKPIIRNSAAKDGFTISDNGNLLMDVFFHNVKDIYKLENSLKNICGVIDTSLFTNVVTKALIVGRDDIRMVSRKNY</sequence>
<dbReference type="PANTHER" id="PTHR11934">
    <property type="entry name" value="RIBOSE-5-PHOSPHATE ISOMERASE"/>
    <property type="match status" value="1"/>
</dbReference>
<evidence type="ECO:0000313" key="3">
    <source>
        <dbReference type="EMBL" id="GIM30470.1"/>
    </source>
</evidence>
<dbReference type="Pfam" id="PF06026">
    <property type="entry name" value="Rib_5-P_isom_A"/>
    <property type="match status" value="1"/>
</dbReference>
<dbReference type="GO" id="GO:0004751">
    <property type="term" value="F:ribose-5-phosphate isomerase activity"/>
    <property type="evidence" value="ECO:0007669"/>
    <property type="project" value="UniProtKB-UniRule"/>
</dbReference>
<dbReference type="EC" id="5.3.1.6" evidence="2"/>
<dbReference type="GO" id="GO:0005829">
    <property type="term" value="C:cytosol"/>
    <property type="evidence" value="ECO:0007669"/>
    <property type="project" value="TreeGrafter"/>
</dbReference>
<dbReference type="CDD" id="cd01398">
    <property type="entry name" value="RPI_A"/>
    <property type="match status" value="1"/>
</dbReference>
<dbReference type="EMBL" id="BOPZ01000038">
    <property type="protein sequence ID" value="GIM30470.1"/>
    <property type="molecule type" value="Genomic_DNA"/>
</dbReference>
<dbReference type="InterPro" id="IPR004788">
    <property type="entry name" value="Ribose5P_isomerase_type_A"/>
</dbReference>
<dbReference type="Gene3D" id="3.40.50.1360">
    <property type="match status" value="1"/>
</dbReference>
<dbReference type="SUPFAM" id="SSF75445">
    <property type="entry name" value="D-ribose-5-phosphate isomerase (RpiA), lid domain"/>
    <property type="match status" value="1"/>
</dbReference>
<gene>
    <name evidence="3" type="primary">rpiA</name>
    <name evidence="3" type="ORF">CPJCM30710_31360</name>
</gene>
<dbReference type="PANTHER" id="PTHR11934:SF0">
    <property type="entry name" value="RIBOSE-5-PHOSPHATE ISOMERASE"/>
    <property type="match status" value="1"/>
</dbReference>
<dbReference type="AlphaFoldDB" id="A0A919S1D7"/>
<organism evidence="3 4">
    <name type="scientific">Clostridium polyendosporum</name>
    <dbReference type="NCBI Taxonomy" id="69208"/>
    <lineage>
        <taxon>Bacteria</taxon>
        <taxon>Bacillati</taxon>
        <taxon>Bacillota</taxon>
        <taxon>Clostridia</taxon>
        <taxon>Eubacteriales</taxon>
        <taxon>Clostridiaceae</taxon>
        <taxon>Clostridium</taxon>
    </lineage>
</organism>
<dbReference type="Proteomes" id="UP000679179">
    <property type="component" value="Unassembled WGS sequence"/>
</dbReference>
<comment type="caution">
    <text evidence="3">The sequence shown here is derived from an EMBL/GenBank/DDBJ whole genome shotgun (WGS) entry which is preliminary data.</text>
</comment>
<dbReference type="InterPro" id="IPR037171">
    <property type="entry name" value="NagB/RpiA_transferase-like"/>
</dbReference>
<keyword evidence="4" id="KW-1185">Reference proteome</keyword>
<accession>A0A919S1D7</accession>
<reference evidence="3" key="1">
    <citation type="submission" date="2021-03" db="EMBL/GenBank/DDBJ databases">
        <title>Taxonomic study of Clostridium polyendosporum from meadow-gley soil under rice.</title>
        <authorList>
            <person name="Kobayashi H."/>
            <person name="Tanizawa Y."/>
            <person name="Yagura M."/>
        </authorList>
    </citation>
    <scope>NUCLEOTIDE SEQUENCE</scope>
    <source>
        <strain evidence="3">JCM 30710</strain>
    </source>
</reference>
<protein>
    <recommendedName>
        <fullName evidence="2">Ribose 5-phosphate isomerase A</fullName>
        <ecNumber evidence="2">5.3.1.6</ecNumber>
    </recommendedName>
</protein>
<keyword evidence="1 3" id="KW-0413">Isomerase</keyword>
<dbReference type="GO" id="GO:0006014">
    <property type="term" value="P:D-ribose metabolic process"/>
    <property type="evidence" value="ECO:0007669"/>
    <property type="project" value="TreeGrafter"/>
</dbReference>
<dbReference type="GO" id="GO:0009052">
    <property type="term" value="P:pentose-phosphate shunt, non-oxidative branch"/>
    <property type="evidence" value="ECO:0007669"/>
    <property type="project" value="InterPro"/>
</dbReference>
<dbReference type="SMART" id="SM01134">
    <property type="entry name" value="DeoRC"/>
    <property type="match status" value="1"/>
</dbReference>
<evidence type="ECO:0000313" key="4">
    <source>
        <dbReference type="Proteomes" id="UP000679179"/>
    </source>
</evidence>
<dbReference type="SUPFAM" id="SSF100950">
    <property type="entry name" value="NagB/RpiA/CoA transferase-like"/>
    <property type="match status" value="1"/>
</dbReference>
<dbReference type="Gene3D" id="3.30.70.260">
    <property type="match status" value="1"/>
</dbReference>
<proteinExistence type="predicted"/>
<evidence type="ECO:0000256" key="2">
    <source>
        <dbReference type="NCBIfam" id="TIGR00021"/>
    </source>
</evidence>
<name>A0A919S1D7_9CLOT</name>
<dbReference type="RefSeq" id="WP_212905137.1">
    <property type="nucleotide sequence ID" value="NZ_BOPZ01000038.1"/>
</dbReference>
<evidence type="ECO:0000256" key="1">
    <source>
        <dbReference type="ARBA" id="ARBA00023235"/>
    </source>
</evidence>
<dbReference type="NCBIfam" id="TIGR00021">
    <property type="entry name" value="rpiA"/>
    <property type="match status" value="1"/>
</dbReference>